<organism evidence="10">
    <name type="scientific">Colletotrichum graminicola (strain M1.001 / M2 / FGSC 10212)</name>
    <name type="common">Maize anthracnose fungus</name>
    <name type="synonym">Glomerella graminicola</name>
    <dbReference type="NCBI Taxonomy" id="645133"/>
    <lineage>
        <taxon>Eukaryota</taxon>
        <taxon>Fungi</taxon>
        <taxon>Dikarya</taxon>
        <taxon>Ascomycota</taxon>
        <taxon>Pezizomycotina</taxon>
        <taxon>Sordariomycetes</taxon>
        <taxon>Hypocreomycetidae</taxon>
        <taxon>Glomerellales</taxon>
        <taxon>Glomerellaceae</taxon>
        <taxon>Colletotrichum</taxon>
        <taxon>Colletotrichum graminicola species complex</taxon>
    </lineage>
</organism>
<dbReference type="PANTHER" id="PTHR36206:SF4">
    <property type="entry name" value="HYPOTHETICAL CONSERVED PROTEIN (EUROFUNG)-RELATED"/>
    <property type="match status" value="1"/>
</dbReference>
<dbReference type="OrthoDB" id="3598904at2759"/>
<keyword evidence="4" id="KW-0238">DNA-binding</keyword>
<protein>
    <recommendedName>
        <fullName evidence="8">Zn(2)-C6 fungal-type domain-containing protein</fullName>
    </recommendedName>
</protein>
<feature type="region of interest" description="Disordered" evidence="7">
    <location>
        <begin position="326"/>
        <end position="346"/>
    </location>
</feature>
<dbReference type="Proteomes" id="UP000008782">
    <property type="component" value="Unassembled WGS sequence"/>
</dbReference>
<dbReference type="AlphaFoldDB" id="E3QIS9"/>
<keyword evidence="3" id="KW-0805">Transcription regulation</keyword>
<proteinExistence type="predicted"/>
<evidence type="ECO:0000256" key="6">
    <source>
        <dbReference type="ARBA" id="ARBA00023242"/>
    </source>
</evidence>
<dbReference type="RefSeq" id="XP_008094787.1">
    <property type="nucleotide sequence ID" value="XM_008096596.1"/>
</dbReference>
<evidence type="ECO:0000256" key="5">
    <source>
        <dbReference type="ARBA" id="ARBA00023163"/>
    </source>
</evidence>
<dbReference type="eggNOG" id="ENOG502RI0K">
    <property type="taxonomic scope" value="Eukaryota"/>
</dbReference>
<dbReference type="PROSITE" id="PS00463">
    <property type="entry name" value="ZN2_CY6_FUNGAL_1"/>
    <property type="match status" value="1"/>
</dbReference>
<dbReference type="CDD" id="cd00067">
    <property type="entry name" value="GAL4"/>
    <property type="match status" value="1"/>
</dbReference>
<evidence type="ECO:0000256" key="4">
    <source>
        <dbReference type="ARBA" id="ARBA00023125"/>
    </source>
</evidence>
<dbReference type="PANTHER" id="PTHR36206">
    <property type="entry name" value="ASPERCRYPTIN BIOSYNTHESIS CLUSTER-SPECIFIC TRANSCRIPTION REGULATOR ATNN-RELATED"/>
    <property type="match status" value="1"/>
</dbReference>
<dbReference type="GO" id="GO:0008270">
    <property type="term" value="F:zinc ion binding"/>
    <property type="evidence" value="ECO:0007669"/>
    <property type="project" value="InterPro"/>
</dbReference>
<dbReference type="GO" id="GO:0003677">
    <property type="term" value="F:DNA binding"/>
    <property type="evidence" value="ECO:0007669"/>
    <property type="project" value="UniProtKB-KW"/>
</dbReference>
<keyword evidence="6" id="KW-0539">Nucleus</keyword>
<dbReference type="HOGENOM" id="CLU_011409_9_0_1"/>
<dbReference type="PROSITE" id="PS50048">
    <property type="entry name" value="ZN2_CY6_FUNGAL_2"/>
    <property type="match status" value="1"/>
</dbReference>
<dbReference type="Gene3D" id="4.10.240.10">
    <property type="entry name" value="Zn(2)-C6 fungal-type DNA-binding domain"/>
    <property type="match status" value="1"/>
</dbReference>
<keyword evidence="5" id="KW-0804">Transcription</keyword>
<dbReference type="SUPFAM" id="SSF57701">
    <property type="entry name" value="Zn2/Cys6 DNA-binding domain"/>
    <property type="match status" value="1"/>
</dbReference>
<dbReference type="Pfam" id="PF00172">
    <property type="entry name" value="Zn_clus"/>
    <property type="match status" value="1"/>
</dbReference>
<dbReference type="InterPro" id="IPR036864">
    <property type="entry name" value="Zn2-C6_fun-type_DNA-bd_sf"/>
</dbReference>
<keyword evidence="10" id="KW-1185">Reference proteome</keyword>
<dbReference type="GeneID" id="24411276"/>
<sequence>MASDSLPGTTRFILNQRPRFTRASNPKVRTGCATCRNRRKKCDEGKPACATCLKYQGYCPGYPASKTQPTAIAQNSRPLLPKLAAAADRAECDGLMTRRPKYASFVFSDQLERDHFEYWRSFVDSSALFHCELLSRIVPQLSWNDPAVRHATLAIGAAVFSNTTREQRILGKGDAHLAALSHYGKALRLLNSVPVSPERSLFMCILFMAFECVRGRTAAALVHINYGVRVIEHLHHQRGDPLVSLPATLIDGFRHLNFQLWALNGVRLQETRERVPWCCRGRRARYAVEEMPAAFETLDWANWWWNQVRHHVEHRAPLYNNFQVKGSSPSGKAAAVDQPPRGYDSPESARRIRTFMRYLDAWAAAFAPLAMSAEASRAANLAEYLKALDLRIHYLCLWIGVRSAGWTDAAETARLTPAFRDIATLSRRFLTEQAAQRQSGPGGGEVFTIEDGLTWPLASSYRLCASPDVRREIVRLFREYPRRDSLLDTHAFLVMMEWTDKAASAGIIGGEEQSPATERVVFDGDAVVLQKQLWDSEASRWRKKNIRLSIL</sequence>
<dbReference type="GO" id="GO:0000981">
    <property type="term" value="F:DNA-binding transcription factor activity, RNA polymerase II-specific"/>
    <property type="evidence" value="ECO:0007669"/>
    <property type="project" value="InterPro"/>
</dbReference>
<feature type="domain" description="Zn(2)-C6 fungal-type" evidence="8">
    <location>
        <begin position="31"/>
        <end position="59"/>
    </location>
</feature>
<evidence type="ECO:0000256" key="3">
    <source>
        <dbReference type="ARBA" id="ARBA00023015"/>
    </source>
</evidence>
<keyword evidence="1" id="KW-0479">Metal-binding</keyword>
<gene>
    <name evidence="9" type="ORF">GLRG_05911</name>
</gene>
<dbReference type="InterPro" id="IPR052360">
    <property type="entry name" value="Transcr_Regulatory_Proteins"/>
</dbReference>
<dbReference type="VEuPathDB" id="FungiDB:GLRG_05911"/>
<evidence type="ECO:0000259" key="8">
    <source>
        <dbReference type="PROSITE" id="PS50048"/>
    </source>
</evidence>
<reference evidence="10" key="1">
    <citation type="journal article" date="2012" name="Nat. Genet.">
        <title>Lifestyle transitions in plant pathogenic Colletotrichum fungi deciphered by genome and transcriptome analyses.</title>
        <authorList>
            <person name="O'Connell R.J."/>
            <person name="Thon M.R."/>
            <person name="Hacquard S."/>
            <person name="Amyotte S.G."/>
            <person name="Kleemann J."/>
            <person name="Torres M.F."/>
            <person name="Damm U."/>
            <person name="Buiate E.A."/>
            <person name="Epstein L."/>
            <person name="Alkan N."/>
            <person name="Altmueller J."/>
            <person name="Alvarado-Balderrama L."/>
            <person name="Bauser C.A."/>
            <person name="Becker C."/>
            <person name="Birren B.W."/>
            <person name="Chen Z."/>
            <person name="Choi J."/>
            <person name="Crouch J.A."/>
            <person name="Duvick J.P."/>
            <person name="Farman M.A."/>
            <person name="Gan P."/>
            <person name="Heiman D."/>
            <person name="Henrissat B."/>
            <person name="Howard R.J."/>
            <person name="Kabbage M."/>
            <person name="Koch C."/>
            <person name="Kracher B."/>
            <person name="Kubo Y."/>
            <person name="Law A.D."/>
            <person name="Lebrun M.-H."/>
            <person name="Lee Y.-H."/>
            <person name="Miyara I."/>
            <person name="Moore N."/>
            <person name="Neumann U."/>
            <person name="Nordstroem K."/>
            <person name="Panaccione D.G."/>
            <person name="Panstruga R."/>
            <person name="Place M."/>
            <person name="Proctor R.H."/>
            <person name="Prusky D."/>
            <person name="Rech G."/>
            <person name="Reinhardt R."/>
            <person name="Rollins J.A."/>
            <person name="Rounsley S."/>
            <person name="Schardl C.L."/>
            <person name="Schwartz D.C."/>
            <person name="Shenoy N."/>
            <person name="Shirasu K."/>
            <person name="Sikhakolli U.R."/>
            <person name="Stueber K."/>
            <person name="Sukno S.A."/>
            <person name="Sweigard J.A."/>
            <person name="Takano Y."/>
            <person name="Takahara H."/>
            <person name="Trail F."/>
            <person name="van der Does H.C."/>
            <person name="Voll L.M."/>
            <person name="Will I."/>
            <person name="Young S."/>
            <person name="Zeng Q."/>
            <person name="Zhang J."/>
            <person name="Zhou S."/>
            <person name="Dickman M.B."/>
            <person name="Schulze-Lefert P."/>
            <person name="Ver Loren van Themaat E."/>
            <person name="Ma L.-J."/>
            <person name="Vaillancourt L.J."/>
        </authorList>
    </citation>
    <scope>NUCLEOTIDE SEQUENCE [LARGE SCALE GENOMIC DNA]</scope>
    <source>
        <strain evidence="10">M1.001 / M2 / FGSC 10212</strain>
    </source>
</reference>
<name>E3QIS9_COLGM</name>
<dbReference type="STRING" id="645133.E3QIS9"/>
<keyword evidence="2" id="KW-0862">Zinc</keyword>
<evidence type="ECO:0000256" key="7">
    <source>
        <dbReference type="SAM" id="MobiDB-lite"/>
    </source>
</evidence>
<dbReference type="InterPro" id="IPR001138">
    <property type="entry name" value="Zn2Cys6_DnaBD"/>
</dbReference>
<evidence type="ECO:0000256" key="2">
    <source>
        <dbReference type="ARBA" id="ARBA00022833"/>
    </source>
</evidence>
<dbReference type="SMART" id="SM00066">
    <property type="entry name" value="GAL4"/>
    <property type="match status" value="1"/>
</dbReference>
<evidence type="ECO:0000256" key="1">
    <source>
        <dbReference type="ARBA" id="ARBA00022723"/>
    </source>
</evidence>
<evidence type="ECO:0000313" key="10">
    <source>
        <dbReference type="Proteomes" id="UP000008782"/>
    </source>
</evidence>
<dbReference type="EMBL" id="GG697351">
    <property type="protein sequence ID" value="EFQ30767.1"/>
    <property type="molecule type" value="Genomic_DNA"/>
</dbReference>
<accession>E3QIS9</accession>
<evidence type="ECO:0000313" key="9">
    <source>
        <dbReference type="EMBL" id="EFQ30767.1"/>
    </source>
</evidence>